<comment type="caution">
    <text evidence="2">The sequence shown here is derived from an EMBL/GenBank/DDBJ whole genome shotgun (WGS) entry which is preliminary data.</text>
</comment>
<organism evidence="2 3">
    <name type="scientific">Euroglyphus maynei</name>
    <name type="common">Mayne's house dust mite</name>
    <dbReference type="NCBI Taxonomy" id="6958"/>
    <lineage>
        <taxon>Eukaryota</taxon>
        <taxon>Metazoa</taxon>
        <taxon>Ecdysozoa</taxon>
        <taxon>Arthropoda</taxon>
        <taxon>Chelicerata</taxon>
        <taxon>Arachnida</taxon>
        <taxon>Acari</taxon>
        <taxon>Acariformes</taxon>
        <taxon>Sarcoptiformes</taxon>
        <taxon>Astigmata</taxon>
        <taxon>Psoroptidia</taxon>
        <taxon>Analgoidea</taxon>
        <taxon>Pyroglyphidae</taxon>
        <taxon>Pyroglyphinae</taxon>
        <taxon>Euroglyphus</taxon>
    </lineage>
</organism>
<evidence type="ECO:0000313" key="2">
    <source>
        <dbReference type="EMBL" id="OTF71220.1"/>
    </source>
</evidence>
<name>A0A1Y3ARY3_EURMA</name>
<feature type="region of interest" description="Disordered" evidence="1">
    <location>
        <begin position="1"/>
        <end position="45"/>
    </location>
</feature>
<feature type="non-terminal residue" evidence="2">
    <location>
        <position position="124"/>
    </location>
</feature>
<dbReference type="EMBL" id="MUJZ01062082">
    <property type="protein sequence ID" value="OTF71220.1"/>
    <property type="molecule type" value="Genomic_DNA"/>
</dbReference>
<accession>A0A1Y3ARY3</accession>
<evidence type="ECO:0000313" key="3">
    <source>
        <dbReference type="Proteomes" id="UP000194236"/>
    </source>
</evidence>
<protein>
    <submittedName>
        <fullName evidence="2">Uncharacterized protein</fullName>
    </submittedName>
</protein>
<keyword evidence="3" id="KW-1185">Reference proteome</keyword>
<dbReference type="Proteomes" id="UP000194236">
    <property type="component" value="Unassembled WGS sequence"/>
</dbReference>
<evidence type="ECO:0000256" key="1">
    <source>
        <dbReference type="SAM" id="MobiDB-lite"/>
    </source>
</evidence>
<proteinExistence type="predicted"/>
<sequence>MLSAKNEDDIDDQTNWPLTDRQSSSKQSSNAQNNKSNGTGVNHLTKDANSLFSFSNIDQWILTNKTSTNAAQQNLDQKSDNLSQQLNTGSLDSGIAACSGSSLNGSIKTTMTTTTTMPLIPPAV</sequence>
<dbReference type="AlphaFoldDB" id="A0A1Y3ARY3"/>
<feature type="compositionally biased region" description="Low complexity" evidence="1">
    <location>
        <begin position="22"/>
        <end position="37"/>
    </location>
</feature>
<reference evidence="2 3" key="1">
    <citation type="submission" date="2017-03" db="EMBL/GenBank/DDBJ databases">
        <title>Genome Survey of Euroglyphus maynei.</title>
        <authorList>
            <person name="Arlian L.G."/>
            <person name="Morgan M.S."/>
            <person name="Rider S.D."/>
        </authorList>
    </citation>
    <scope>NUCLEOTIDE SEQUENCE [LARGE SCALE GENOMIC DNA]</scope>
    <source>
        <strain evidence="2">Arlian Lab</strain>
        <tissue evidence="2">Whole body</tissue>
    </source>
</reference>
<gene>
    <name evidence="2" type="ORF">BLA29_013162</name>
</gene>